<reference evidence="2 3" key="1">
    <citation type="submission" date="2020-09" db="EMBL/GenBank/DDBJ databases">
        <title>De no assembly of potato wild relative species, Solanum commersonii.</title>
        <authorList>
            <person name="Cho K."/>
        </authorList>
    </citation>
    <scope>NUCLEOTIDE SEQUENCE [LARGE SCALE GENOMIC DNA]</scope>
    <source>
        <strain evidence="2">LZ3.2</strain>
        <tissue evidence="2">Leaf</tissue>
    </source>
</reference>
<keyword evidence="3" id="KW-1185">Reference proteome</keyword>
<evidence type="ECO:0000256" key="1">
    <source>
        <dbReference type="SAM" id="MobiDB-lite"/>
    </source>
</evidence>
<proteinExistence type="predicted"/>
<evidence type="ECO:0000313" key="2">
    <source>
        <dbReference type="EMBL" id="KAG5595166.1"/>
    </source>
</evidence>
<accession>A0A9J5Y814</accession>
<dbReference type="AlphaFoldDB" id="A0A9J5Y814"/>
<sequence length="112" mass="13289">MVAQVRHLDTKTNAMDFGGNSRPLATQPPTKASAQWKDLPNVGKYDELQRLIIIPNGLGAWRYWKKVPLNIRERMFDDFRMKCAWSIEHEAKIRETFFRKCSRRLSYLLWYA</sequence>
<dbReference type="EMBL" id="JACXVP010000007">
    <property type="protein sequence ID" value="KAG5595166.1"/>
    <property type="molecule type" value="Genomic_DNA"/>
</dbReference>
<name>A0A9J5Y814_SOLCO</name>
<evidence type="ECO:0000313" key="3">
    <source>
        <dbReference type="Proteomes" id="UP000824120"/>
    </source>
</evidence>
<protein>
    <submittedName>
        <fullName evidence="2">Uncharacterized protein</fullName>
    </submittedName>
</protein>
<feature type="compositionally biased region" description="Polar residues" evidence="1">
    <location>
        <begin position="23"/>
        <end position="33"/>
    </location>
</feature>
<organism evidence="2 3">
    <name type="scientific">Solanum commersonii</name>
    <name type="common">Commerson's wild potato</name>
    <name type="synonym">Commerson's nightshade</name>
    <dbReference type="NCBI Taxonomy" id="4109"/>
    <lineage>
        <taxon>Eukaryota</taxon>
        <taxon>Viridiplantae</taxon>
        <taxon>Streptophyta</taxon>
        <taxon>Embryophyta</taxon>
        <taxon>Tracheophyta</taxon>
        <taxon>Spermatophyta</taxon>
        <taxon>Magnoliopsida</taxon>
        <taxon>eudicotyledons</taxon>
        <taxon>Gunneridae</taxon>
        <taxon>Pentapetalae</taxon>
        <taxon>asterids</taxon>
        <taxon>lamiids</taxon>
        <taxon>Solanales</taxon>
        <taxon>Solanaceae</taxon>
        <taxon>Solanoideae</taxon>
        <taxon>Solaneae</taxon>
        <taxon>Solanum</taxon>
    </lineage>
</organism>
<dbReference type="Proteomes" id="UP000824120">
    <property type="component" value="Chromosome 7"/>
</dbReference>
<feature type="region of interest" description="Disordered" evidence="1">
    <location>
        <begin position="13"/>
        <end position="35"/>
    </location>
</feature>
<dbReference type="OrthoDB" id="1434255at2759"/>
<comment type="caution">
    <text evidence="2">The sequence shown here is derived from an EMBL/GenBank/DDBJ whole genome shotgun (WGS) entry which is preliminary data.</text>
</comment>
<gene>
    <name evidence="2" type="ORF">H5410_036398</name>
</gene>